<dbReference type="Gene3D" id="2.60.120.920">
    <property type="match status" value="1"/>
</dbReference>
<dbReference type="Proteomes" id="UP001281761">
    <property type="component" value="Unassembled WGS sequence"/>
</dbReference>
<name>A0ABQ9X8Q6_9EUKA</name>
<feature type="compositionally biased region" description="Acidic residues" evidence="1">
    <location>
        <begin position="65"/>
        <end position="74"/>
    </location>
</feature>
<accession>A0ABQ9X8Q6</accession>
<dbReference type="InterPro" id="IPR043136">
    <property type="entry name" value="B30.2/SPRY_sf"/>
</dbReference>
<organism evidence="2 3">
    <name type="scientific">Blattamonas nauphoetae</name>
    <dbReference type="NCBI Taxonomy" id="2049346"/>
    <lineage>
        <taxon>Eukaryota</taxon>
        <taxon>Metamonada</taxon>
        <taxon>Preaxostyla</taxon>
        <taxon>Oxymonadida</taxon>
        <taxon>Blattamonas</taxon>
    </lineage>
</organism>
<reference evidence="2 3" key="1">
    <citation type="journal article" date="2022" name="bioRxiv">
        <title>Genomics of Preaxostyla Flagellates Illuminates Evolutionary Transitions and the Path Towards Mitochondrial Loss.</title>
        <authorList>
            <person name="Novak L.V.F."/>
            <person name="Treitli S.C."/>
            <person name="Pyrih J."/>
            <person name="Halakuc P."/>
            <person name="Pipaliya S.V."/>
            <person name="Vacek V."/>
            <person name="Brzon O."/>
            <person name="Soukal P."/>
            <person name="Eme L."/>
            <person name="Dacks J.B."/>
            <person name="Karnkowska A."/>
            <person name="Elias M."/>
            <person name="Hampl V."/>
        </authorList>
    </citation>
    <scope>NUCLEOTIDE SEQUENCE [LARGE SCALE GENOMIC DNA]</scope>
    <source>
        <strain evidence="2">NAU3</strain>
        <tissue evidence="2">Gut</tissue>
    </source>
</reference>
<feature type="region of interest" description="Disordered" evidence="1">
    <location>
        <begin position="55"/>
        <end position="74"/>
    </location>
</feature>
<keyword evidence="3" id="KW-1185">Reference proteome</keyword>
<dbReference type="EMBL" id="JARBJD010000195">
    <property type="protein sequence ID" value="KAK2947627.1"/>
    <property type="molecule type" value="Genomic_DNA"/>
</dbReference>
<proteinExistence type="predicted"/>
<comment type="caution">
    <text evidence="2">The sequence shown here is derived from an EMBL/GenBank/DDBJ whole genome shotgun (WGS) entry which is preliminary data.</text>
</comment>
<evidence type="ECO:0008006" key="4">
    <source>
        <dbReference type="Google" id="ProtNLM"/>
    </source>
</evidence>
<evidence type="ECO:0000313" key="2">
    <source>
        <dbReference type="EMBL" id="KAK2947627.1"/>
    </source>
</evidence>
<sequence>MSLHLNQIQSLQETKAKYLRLLESLDPEQVEALPPLIVRRHRSYQVRDQTFTLLRPDSANNKNMEEDEDDEDTIDDEDVSGYVALAEPITSGIVSVSATIHALKGDPAITLSLVPAAGPLSPLRTLKDVNLKISFESTDGDIVVEATSIGYTVSGSRCHDPLEEGDTVVMEVNMESNPRTVQFFVNGKAGKSYVSGIPQSIRLMMMTEGVGTSFRLNSVTQLATPTPFPQGERVMKRFSEQLTIVEIQAPLPDDENVTGFVAIAEPITTGIVSVSVTINDLAEIEDPPAFCLCLTHLPDPLSPLRAISDCDMKVYLEPIEGSLRIWSTLTKFAVSATRCHKPLKEGDTVVMEVDMESNPRTVQYFVNGKAGESYVANIPEAMRTDKW</sequence>
<evidence type="ECO:0000313" key="3">
    <source>
        <dbReference type="Proteomes" id="UP001281761"/>
    </source>
</evidence>
<protein>
    <recommendedName>
        <fullName evidence="4">SPRY domain-containing protein</fullName>
    </recommendedName>
</protein>
<evidence type="ECO:0000256" key="1">
    <source>
        <dbReference type="SAM" id="MobiDB-lite"/>
    </source>
</evidence>
<gene>
    <name evidence="2" type="ORF">BLNAU_17460</name>
</gene>